<protein>
    <recommendedName>
        <fullName evidence="2">tRNA pseudouridine(55) synthase</fullName>
        <ecNumber evidence="2">5.4.99.25</ecNumber>
    </recommendedName>
    <alternativeName>
        <fullName evidence="7">tRNA pseudouridine 55 synthase</fullName>
    </alternativeName>
    <alternativeName>
        <fullName evidence="5">tRNA pseudouridylate synthase</fullName>
    </alternativeName>
    <alternativeName>
        <fullName evidence="6">tRNA-uridine isomerase</fullName>
    </alternativeName>
</protein>
<dbReference type="PANTHER" id="PTHR21568:SF0">
    <property type="entry name" value="TRNA PSEUDOURIDINE SYNTHASE PUS10"/>
    <property type="match status" value="1"/>
</dbReference>
<sequence>MSDKLTINVCEHCGNLPFKENVDIIKVEETYQCSACFGLFDDELLKKICHETDLKIKEEGYDATSFIFALNLPVPFFLREYILEKIYFKENSNVSLKQEAAEYFMNHINFNFRLKPTLASDFTITITFENNELDEKDSEFLLFNFPNEYMGRKRKDYDFKKLMKDSFTKVRISQFGSRITEEMARKYNMISPTEKVNYSILLEREAVFIGGRYCKFSRCLSQSPWSIGIDVPSIPGTSVSEFIGDVLKDFTKADSYKLLASGREDIDVRMLGTGRPFAIELKNCRKVKDIPVHNFGIEKMKKNCKLLEDKINSSSVDVKVNSLIRVTQKEVESLLEGQEEKEKSYRAFCYSKVPILGDLIRKLHDKAPIEIVQKTPVRVLKRRSLLDRPRTIFTMSGLPMDEHHFHLRLTTQAGTYIKEFVHGDFGRTRPCLSELLGLETGTIDILELDVENVNLQWPPVK</sequence>
<dbReference type="AlphaFoldDB" id="A0A0K0E0E6"/>
<evidence type="ECO:0000313" key="10">
    <source>
        <dbReference type="Proteomes" id="UP000035681"/>
    </source>
</evidence>
<dbReference type="InterPro" id="IPR048742">
    <property type="entry name" value="Pus10_N_euk"/>
</dbReference>
<evidence type="ECO:0000256" key="5">
    <source>
        <dbReference type="ARBA" id="ARBA00075270"/>
    </source>
</evidence>
<keyword evidence="3" id="KW-0819">tRNA processing</keyword>
<dbReference type="SUPFAM" id="SSF55120">
    <property type="entry name" value="Pseudouridine synthase"/>
    <property type="match status" value="1"/>
</dbReference>
<comment type="similarity">
    <text evidence="1">Belongs to the pseudouridine synthase Pus10 family.</text>
</comment>
<dbReference type="GO" id="GO:0003723">
    <property type="term" value="F:RNA binding"/>
    <property type="evidence" value="ECO:0007669"/>
    <property type="project" value="InterPro"/>
</dbReference>
<evidence type="ECO:0000256" key="2">
    <source>
        <dbReference type="ARBA" id="ARBA00012787"/>
    </source>
</evidence>
<dbReference type="InterPro" id="IPR039894">
    <property type="entry name" value="Pus10-like"/>
</dbReference>
<evidence type="ECO:0000259" key="8">
    <source>
        <dbReference type="Pfam" id="PF21237"/>
    </source>
</evidence>
<evidence type="ECO:0000256" key="6">
    <source>
        <dbReference type="ARBA" id="ARBA00079393"/>
    </source>
</evidence>
<dbReference type="Pfam" id="PF21237">
    <property type="entry name" value="Pus10_N_euk"/>
    <property type="match status" value="1"/>
</dbReference>
<evidence type="ECO:0000256" key="1">
    <source>
        <dbReference type="ARBA" id="ARBA00009652"/>
    </source>
</evidence>
<accession>A0A0K0E0E6</accession>
<reference evidence="11" key="1">
    <citation type="submission" date="2015-08" db="UniProtKB">
        <authorList>
            <consortium name="WormBaseParasite"/>
        </authorList>
    </citation>
    <scope>IDENTIFICATION</scope>
</reference>
<name>A0A0K0E0E6_STRER</name>
<evidence type="ECO:0000256" key="4">
    <source>
        <dbReference type="ARBA" id="ARBA00023235"/>
    </source>
</evidence>
<dbReference type="PANTHER" id="PTHR21568">
    <property type="entry name" value="TRNA PSEUDOURIDINE SYNTHASE PUS10"/>
    <property type="match status" value="1"/>
</dbReference>
<proteinExistence type="inferred from homology"/>
<keyword evidence="10" id="KW-1185">Reference proteome</keyword>
<dbReference type="Pfam" id="PF21238">
    <property type="entry name" value="Pus10_C"/>
    <property type="match status" value="1"/>
</dbReference>
<dbReference type="EC" id="5.4.99.25" evidence="2"/>
<dbReference type="GO" id="GO:0160148">
    <property type="term" value="F:tRNA pseudouridine(55) synthase activity"/>
    <property type="evidence" value="ECO:0007669"/>
    <property type="project" value="UniProtKB-EC"/>
</dbReference>
<dbReference type="InterPro" id="IPR048741">
    <property type="entry name" value="Pus10-like_C"/>
</dbReference>
<feature type="domain" description="Pus10 N-terminal eukaryotes" evidence="8">
    <location>
        <begin position="33"/>
        <end position="193"/>
    </location>
</feature>
<evidence type="ECO:0000259" key="9">
    <source>
        <dbReference type="Pfam" id="PF21238"/>
    </source>
</evidence>
<evidence type="ECO:0000313" key="11">
    <source>
        <dbReference type="WBParaSite" id="SSTP_0000296000.1"/>
    </source>
</evidence>
<dbReference type="Proteomes" id="UP000035681">
    <property type="component" value="Unplaced"/>
</dbReference>
<evidence type="ECO:0000256" key="7">
    <source>
        <dbReference type="ARBA" id="ARBA00083669"/>
    </source>
</evidence>
<keyword evidence="4" id="KW-0413">Isomerase</keyword>
<dbReference type="WBParaSite" id="SSTP_0000296000.1">
    <property type="protein sequence ID" value="SSTP_0000296000.1"/>
    <property type="gene ID" value="SSTP_0000296000"/>
</dbReference>
<dbReference type="GO" id="GO:0031119">
    <property type="term" value="P:tRNA pseudouridine synthesis"/>
    <property type="evidence" value="ECO:0007669"/>
    <property type="project" value="TreeGrafter"/>
</dbReference>
<dbReference type="Gene3D" id="3.30.70.3190">
    <property type="match status" value="1"/>
</dbReference>
<dbReference type="InterPro" id="IPR020103">
    <property type="entry name" value="PsdUridine_synth_cat_dom_sf"/>
</dbReference>
<organism evidence="11">
    <name type="scientific">Strongyloides stercoralis</name>
    <name type="common">Threadworm</name>
    <dbReference type="NCBI Taxonomy" id="6248"/>
    <lineage>
        <taxon>Eukaryota</taxon>
        <taxon>Metazoa</taxon>
        <taxon>Ecdysozoa</taxon>
        <taxon>Nematoda</taxon>
        <taxon>Chromadorea</taxon>
        <taxon>Rhabditida</taxon>
        <taxon>Tylenchina</taxon>
        <taxon>Panagrolaimomorpha</taxon>
        <taxon>Strongyloidoidea</taxon>
        <taxon>Strongyloididae</taxon>
        <taxon>Strongyloides</taxon>
    </lineage>
</organism>
<dbReference type="FunFam" id="3.30.70.3190:FF:000001">
    <property type="entry name" value="tRNA pseudouridine synthase Pus10"/>
    <property type="match status" value="1"/>
</dbReference>
<dbReference type="Gene3D" id="3.30.70.2510">
    <property type="match status" value="1"/>
</dbReference>
<evidence type="ECO:0000256" key="3">
    <source>
        <dbReference type="ARBA" id="ARBA00022694"/>
    </source>
</evidence>
<dbReference type="STRING" id="6248.A0A0K0E0E6"/>
<dbReference type="FunFam" id="3.30.70.2510:FF:000001">
    <property type="entry name" value="tRNA pseudouridine synthase Pus10"/>
    <property type="match status" value="1"/>
</dbReference>
<dbReference type="WBParaSite" id="TCONS_00000232.p1">
    <property type="protein sequence ID" value="TCONS_00000232.p1"/>
    <property type="gene ID" value="XLOC_000250"/>
</dbReference>
<feature type="domain" description="Pus10-like C-terminal" evidence="9">
    <location>
        <begin position="208"/>
        <end position="454"/>
    </location>
</feature>